<comment type="caution">
    <text evidence="1">The sequence shown here is derived from an EMBL/GenBank/DDBJ whole genome shotgun (WGS) entry which is preliminary data.</text>
</comment>
<protein>
    <submittedName>
        <fullName evidence="1">Uncharacterized protein</fullName>
    </submittedName>
</protein>
<dbReference type="OrthoDB" id="435240at2759"/>
<reference evidence="1 2" key="1">
    <citation type="submission" date="2021-02" db="EMBL/GenBank/DDBJ databases">
        <title>Pan-genome distribution and transcriptional activeness of fungal secondary metabolism genes in Aspergillus section Fumigati.</title>
        <authorList>
            <person name="Takahashi H."/>
            <person name="Umemura M."/>
            <person name="Ninomiya A."/>
            <person name="Kusuya Y."/>
            <person name="Urayama S."/>
            <person name="Shimizu M."/>
            <person name="Watanabe A."/>
            <person name="Kamei K."/>
            <person name="Yaguchi T."/>
            <person name="Hagiwara D."/>
        </authorList>
    </citation>
    <scope>NUCLEOTIDE SEQUENCE [LARGE SCALE GENOMIC DNA]</scope>
    <source>
        <strain evidence="1 2">IFM 47045</strain>
    </source>
</reference>
<dbReference type="GeneID" id="66929749"/>
<name>A0A9P3C1M8_ASPVI</name>
<evidence type="ECO:0000313" key="2">
    <source>
        <dbReference type="Proteomes" id="UP000710440"/>
    </source>
</evidence>
<proteinExistence type="predicted"/>
<keyword evidence="2" id="KW-1185">Reference proteome</keyword>
<sequence>MVRQLRQGKGRLDLILSNTGILLYQHAMVSRLGPGPETRPIYRNNREDPRVVATERVPPVAVVADGEAAIEDVDVTTLAIVIKRLLVSNAHHFVANHGDTAPLRRTADR</sequence>
<dbReference type="Proteomes" id="UP000710440">
    <property type="component" value="Unassembled WGS sequence"/>
</dbReference>
<gene>
    <name evidence="1" type="ORF">Aspvir_001767</name>
</gene>
<dbReference type="EMBL" id="BOPL01000010">
    <property type="protein sequence ID" value="GIK06124.1"/>
    <property type="molecule type" value="Genomic_DNA"/>
</dbReference>
<accession>A0A9P3C1M8</accession>
<dbReference type="AlphaFoldDB" id="A0A9P3C1M8"/>
<dbReference type="RefSeq" id="XP_043129310.1">
    <property type="nucleotide sequence ID" value="XM_043273375.1"/>
</dbReference>
<organism evidence="1 2">
    <name type="scientific">Aspergillus viridinutans</name>
    <dbReference type="NCBI Taxonomy" id="75553"/>
    <lineage>
        <taxon>Eukaryota</taxon>
        <taxon>Fungi</taxon>
        <taxon>Dikarya</taxon>
        <taxon>Ascomycota</taxon>
        <taxon>Pezizomycotina</taxon>
        <taxon>Eurotiomycetes</taxon>
        <taxon>Eurotiomycetidae</taxon>
        <taxon>Eurotiales</taxon>
        <taxon>Aspergillaceae</taxon>
        <taxon>Aspergillus</taxon>
        <taxon>Aspergillus subgen. Fumigati</taxon>
    </lineage>
</organism>
<evidence type="ECO:0000313" key="1">
    <source>
        <dbReference type="EMBL" id="GIK06124.1"/>
    </source>
</evidence>